<dbReference type="GO" id="GO:0003824">
    <property type="term" value="F:catalytic activity"/>
    <property type="evidence" value="ECO:0007669"/>
    <property type="project" value="InterPro"/>
</dbReference>
<protein>
    <submittedName>
        <fullName evidence="6">Amino acid adenylation domain-containing protein</fullName>
    </submittedName>
</protein>
<feature type="compositionally biased region" description="Low complexity" evidence="4">
    <location>
        <begin position="974"/>
        <end position="990"/>
    </location>
</feature>
<evidence type="ECO:0000256" key="2">
    <source>
        <dbReference type="ARBA" id="ARBA00022450"/>
    </source>
</evidence>
<evidence type="ECO:0000256" key="3">
    <source>
        <dbReference type="ARBA" id="ARBA00022553"/>
    </source>
</evidence>
<comment type="cofactor">
    <cofactor evidence="1">
        <name>pantetheine 4'-phosphate</name>
        <dbReference type="ChEBI" id="CHEBI:47942"/>
    </cofactor>
</comment>
<evidence type="ECO:0000256" key="4">
    <source>
        <dbReference type="SAM" id="MobiDB-lite"/>
    </source>
</evidence>
<feature type="region of interest" description="Disordered" evidence="4">
    <location>
        <begin position="974"/>
        <end position="993"/>
    </location>
</feature>
<dbReference type="EMBL" id="VFPH01000002">
    <property type="protein sequence ID" value="TQM36702.1"/>
    <property type="molecule type" value="Genomic_DNA"/>
</dbReference>
<dbReference type="InterPro" id="IPR009081">
    <property type="entry name" value="PP-bd_ACP"/>
</dbReference>
<dbReference type="InterPro" id="IPR023213">
    <property type="entry name" value="CAT-like_dom_sf"/>
</dbReference>
<reference evidence="6 7" key="1">
    <citation type="submission" date="2019-06" db="EMBL/GenBank/DDBJ databases">
        <title>Sequencing the genomes of 1000 actinobacteria strains.</title>
        <authorList>
            <person name="Klenk H.-P."/>
        </authorList>
    </citation>
    <scope>NUCLEOTIDE SEQUENCE [LARGE SCALE GENOMIC DNA]</scope>
    <source>
        <strain evidence="6 7">DSM 45511</strain>
    </source>
</reference>
<dbReference type="FunFam" id="3.40.50.12780:FF:000012">
    <property type="entry name" value="Non-ribosomal peptide synthetase"/>
    <property type="match status" value="1"/>
</dbReference>
<dbReference type="GO" id="GO:0008610">
    <property type="term" value="P:lipid biosynthetic process"/>
    <property type="evidence" value="ECO:0007669"/>
    <property type="project" value="UniProtKB-ARBA"/>
</dbReference>
<comment type="caution">
    <text evidence="6">The sequence shown here is derived from an EMBL/GenBank/DDBJ whole genome shotgun (WGS) entry which is preliminary data.</text>
</comment>
<keyword evidence="2" id="KW-0596">Phosphopantetheine</keyword>
<dbReference type="SUPFAM" id="SSF52777">
    <property type="entry name" value="CoA-dependent acyltransferases"/>
    <property type="match status" value="4"/>
</dbReference>
<evidence type="ECO:0000259" key="5">
    <source>
        <dbReference type="PROSITE" id="PS50075"/>
    </source>
</evidence>
<dbReference type="Pfam" id="PF00501">
    <property type="entry name" value="AMP-binding"/>
    <property type="match status" value="1"/>
</dbReference>
<dbReference type="InterPro" id="IPR001242">
    <property type="entry name" value="Condensation_dom"/>
</dbReference>
<dbReference type="Gene3D" id="3.30.559.30">
    <property type="entry name" value="Nonribosomal peptide synthetase, condensation domain"/>
    <property type="match status" value="2"/>
</dbReference>
<dbReference type="GO" id="GO:0044550">
    <property type="term" value="P:secondary metabolite biosynthetic process"/>
    <property type="evidence" value="ECO:0007669"/>
    <property type="project" value="TreeGrafter"/>
</dbReference>
<dbReference type="SMART" id="SM01294">
    <property type="entry name" value="PKS_PP_betabranch"/>
    <property type="match status" value="1"/>
</dbReference>
<dbReference type="InterPro" id="IPR036736">
    <property type="entry name" value="ACP-like_sf"/>
</dbReference>
<keyword evidence="7" id="KW-1185">Reference proteome</keyword>
<dbReference type="InterPro" id="IPR006162">
    <property type="entry name" value="Ppantetheine_attach_site"/>
</dbReference>
<dbReference type="GO" id="GO:0043041">
    <property type="term" value="P:amino acid activation for nonribosomal peptide biosynthetic process"/>
    <property type="evidence" value="ECO:0007669"/>
    <property type="project" value="TreeGrafter"/>
</dbReference>
<dbReference type="FunFam" id="3.40.50.980:FF:000001">
    <property type="entry name" value="Non-ribosomal peptide synthetase"/>
    <property type="match status" value="1"/>
</dbReference>
<feature type="region of interest" description="Disordered" evidence="4">
    <location>
        <begin position="1026"/>
        <end position="1051"/>
    </location>
</feature>
<dbReference type="PROSITE" id="PS00012">
    <property type="entry name" value="PHOSPHOPANTETHEINE"/>
    <property type="match status" value="1"/>
</dbReference>
<evidence type="ECO:0000313" key="7">
    <source>
        <dbReference type="Proteomes" id="UP000319818"/>
    </source>
</evidence>
<dbReference type="PROSITE" id="PS00455">
    <property type="entry name" value="AMP_BINDING"/>
    <property type="match status" value="1"/>
</dbReference>
<dbReference type="Gene3D" id="3.30.300.30">
    <property type="match status" value="1"/>
</dbReference>
<dbReference type="FunFam" id="1.10.1200.10:FF:000005">
    <property type="entry name" value="Nonribosomal peptide synthetase 1"/>
    <property type="match status" value="1"/>
</dbReference>
<dbReference type="Gene3D" id="2.30.38.10">
    <property type="entry name" value="Luciferase, Domain 3"/>
    <property type="match status" value="1"/>
</dbReference>
<dbReference type="RefSeq" id="WP_142103574.1">
    <property type="nucleotide sequence ID" value="NZ_VFPH01000002.1"/>
</dbReference>
<dbReference type="FunFam" id="3.40.50.980:FF:000002">
    <property type="entry name" value="Enterobactin synthetase component F"/>
    <property type="match status" value="1"/>
</dbReference>
<organism evidence="6 7">
    <name type="scientific">Pseudonocardia cypriaca</name>
    <dbReference type="NCBI Taxonomy" id="882449"/>
    <lineage>
        <taxon>Bacteria</taxon>
        <taxon>Bacillati</taxon>
        <taxon>Actinomycetota</taxon>
        <taxon>Actinomycetes</taxon>
        <taxon>Pseudonocardiales</taxon>
        <taxon>Pseudonocardiaceae</taxon>
        <taxon>Pseudonocardia</taxon>
    </lineage>
</organism>
<gene>
    <name evidence="6" type="ORF">FB388_3887</name>
</gene>
<proteinExistence type="predicted"/>
<evidence type="ECO:0000256" key="1">
    <source>
        <dbReference type="ARBA" id="ARBA00001957"/>
    </source>
</evidence>
<dbReference type="Pfam" id="PF00550">
    <property type="entry name" value="PP-binding"/>
    <property type="match status" value="1"/>
</dbReference>
<sequence>MAQPEPRSGPDEMSPAKRALLERWKRGQAQPPVTTVPRRADRGEAPLSSTQERVWYIEQLVPGTPAYNFSVAFRLTGHLDRPALQRALTEVVRRHESLRSVFPAVDGRARQVISAPFEPVIGFDDLSGAAAARVEELMRDEARRLLPLDRGPLFAARLLCTGPGEHVLQLTLHHIVCDGWSLGVLNRELVALYGAFTRDRPSPLPELPVQYGDVAAWQQRRRAEGAFRSDLDFWRRELADLPTLSLPTDRPRPAMQRFRGARHDLTLPEPLTRAIHDACRRADVTPYMFFLGAFTALLSRYTGQDDVAVGSPIANRSPVETEGLVGFFSNTIVLRTDLSGDPSFQELLARIRQRTLAAYGHQGLPFEELVNELAPERDTSRNPLFQVMMVVQNAPLERIPFAGLGTTVEEVYTGTSKFDLWLQLMAVDDAWTATFEYDTDLWDHATVARMAGHLTRVLASVTADPGLPVSAIPLLGDEERRRVVVEFNDTAVDHGPPRLLHEHVEDQVRRTPDRVAVSFEGEELTYRALDERANGLAHRLVGAGAGPDVLVGVHAERSLDLVVALLAVLKSGSAYVPLEPSYPEERLEHMVRDTAAPVLLTDRPLPPRVRNLAPHVIHLGGEPEGSVAPPAIGMPADRLAYVIYTSGSTGLPKGAMNSHRAIGNRLLWMQDAYGLTPGDRVLQKTPFSFDVSVWEFFWPLMTGATLVVARPDGHKDPAYLIDTIRRERITTVHFVPSMLRVVLDQPGLADCSSLVRVICSGEALPAGFRDRFFARLPRAQLHNLYGPTEAAVDVTAWQCHPDDTSPVVPIGRPIANTQIYILDGRGEPVPIGVPGELHIGGANVGRGYLRRPELDAERFLPDPFSSTPGATVYRTGDLARWLPSGDVEFLGRLDSQVKVRGLRIELGEIESVLRSHPRVADAAVVVRTDREVVGGERGGEERKQLVAYAVPAADARKGGTSRRQGLFDAYMKADAPAQPGASDPSSAPPGRISIPELRDHLREKLPDFMIPHAFVVLDRLPVSSSGKLDRRALPPPPSPGAADEAGEAPRTAEERTLARIWADVLGVERVDVDANFFALGGDSIDSIQLVARATAAGLRVTPADVVRHPSVRRLAAHIVAAEPGGVAAAPSSSVTSVIGPDIEDAYPLSTYQSEMLRRKRTGGPASLYVQSVVTRVRSLSGEPLDLDALDAAWQAVVGRYPVYRSAFRWEAVDEPVQVVHRTCEITVERHEFSGLDDVHRWVESSRRHGFVLDRPGHLRVGLFRVGPDELVMAFLYNYMFADGWSLSFVMADLLALLHGGGRADLAPVIPYRHYIDHQRSQDREAHEAYWRRAMASFEVTPLVAALGGTARPLQERGGYRRKDAVVSAAATRALRTVARSANLTLNQVLLAAWALLLARWTGRSRVSFGSMMTGRSAHLPGYERMVGIFTSVLPMQLDIAPDETFLDWVEQARRIQLELDAHHHASLRDIRHWAGRPEDTDLFESCFVFLNFPFSSDGEDAMRRTELRIVEGQTQTEHPLRVAVFAFGETLDLQFFYYERQLPEPAVEQLVSATCELLERLADAATEQVGQVLSSIRRGP</sequence>
<accession>A0A543FSC7</accession>
<dbReference type="GO" id="GO:0031177">
    <property type="term" value="F:phosphopantetheine binding"/>
    <property type="evidence" value="ECO:0007669"/>
    <property type="project" value="InterPro"/>
</dbReference>
<dbReference type="Proteomes" id="UP000319818">
    <property type="component" value="Unassembled WGS sequence"/>
</dbReference>
<dbReference type="Gene3D" id="1.10.1200.10">
    <property type="entry name" value="ACP-like"/>
    <property type="match status" value="1"/>
</dbReference>
<dbReference type="PANTHER" id="PTHR45527">
    <property type="entry name" value="NONRIBOSOMAL PEPTIDE SYNTHETASE"/>
    <property type="match status" value="1"/>
</dbReference>
<dbReference type="GO" id="GO:0005737">
    <property type="term" value="C:cytoplasm"/>
    <property type="evidence" value="ECO:0007669"/>
    <property type="project" value="TreeGrafter"/>
</dbReference>
<dbReference type="PANTHER" id="PTHR45527:SF1">
    <property type="entry name" value="FATTY ACID SYNTHASE"/>
    <property type="match status" value="1"/>
</dbReference>
<keyword evidence="3" id="KW-0597">Phosphoprotein</keyword>
<dbReference type="CDD" id="cd17646">
    <property type="entry name" value="A_NRPS_AB3403-like"/>
    <property type="match status" value="1"/>
</dbReference>
<feature type="domain" description="Carrier" evidence="5">
    <location>
        <begin position="1048"/>
        <end position="1122"/>
    </location>
</feature>
<feature type="region of interest" description="Disordered" evidence="4">
    <location>
        <begin position="1"/>
        <end position="45"/>
    </location>
</feature>
<dbReference type="CDD" id="cd19531">
    <property type="entry name" value="LCL_NRPS-like"/>
    <property type="match status" value="1"/>
</dbReference>
<name>A0A543FSC7_9PSEU</name>
<dbReference type="SUPFAM" id="SSF56801">
    <property type="entry name" value="Acetyl-CoA synthetase-like"/>
    <property type="match status" value="1"/>
</dbReference>
<dbReference type="NCBIfam" id="TIGR01733">
    <property type="entry name" value="AA-adenyl-dom"/>
    <property type="match status" value="1"/>
</dbReference>
<dbReference type="InterPro" id="IPR000873">
    <property type="entry name" value="AMP-dep_synth/lig_dom"/>
</dbReference>
<dbReference type="SUPFAM" id="SSF47336">
    <property type="entry name" value="ACP-like"/>
    <property type="match status" value="1"/>
</dbReference>
<evidence type="ECO:0000313" key="6">
    <source>
        <dbReference type="EMBL" id="TQM36702.1"/>
    </source>
</evidence>
<dbReference type="FunFam" id="2.30.38.10:FF:000001">
    <property type="entry name" value="Non-ribosomal peptide synthetase PvdI"/>
    <property type="match status" value="1"/>
</dbReference>
<dbReference type="Gene3D" id="3.30.559.10">
    <property type="entry name" value="Chloramphenicol acetyltransferase-like domain"/>
    <property type="match status" value="2"/>
</dbReference>
<dbReference type="OrthoDB" id="2472181at2"/>
<dbReference type="InterPro" id="IPR045851">
    <property type="entry name" value="AMP-bd_C_sf"/>
</dbReference>
<dbReference type="InterPro" id="IPR020806">
    <property type="entry name" value="PKS_PP-bd"/>
</dbReference>
<dbReference type="InterPro" id="IPR020845">
    <property type="entry name" value="AMP-binding_CS"/>
</dbReference>
<dbReference type="Gene3D" id="3.40.50.980">
    <property type="match status" value="2"/>
</dbReference>
<dbReference type="Pfam" id="PF00668">
    <property type="entry name" value="Condensation"/>
    <property type="match status" value="2"/>
</dbReference>
<dbReference type="InterPro" id="IPR010071">
    <property type="entry name" value="AA_adenyl_dom"/>
</dbReference>
<dbReference type="SMART" id="SM00823">
    <property type="entry name" value="PKS_PP"/>
    <property type="match status" value="1"/>
</dbReference>
<dbReference type="PROSITE" id="PS50075">
    <property type="entry name" value="CARRIER"/>
    <property type="match status" value="1"/>
</dbReference>